<dbReference type="NCBIfam" id="NF009814">
    <property type="entry name" value="PRK13299.1"/>
    <property type="match status" value="1"/>
</dbReference>
<dbReference type="Pfam" id="PF12627">
    <property type="entry name" value="PolyA_pol_RNAbd"/>
    <property type="match status" value="1"/>
</dbReference>
<dbReference type="AlphaFoldDB" id="A0A1T2XP70"/>
<dbReference type="GO" id="GO:0000166">
    <property type="term" value="F:nucleotide binding"/>
    <property type="evidence" value="ECO:0007669"/>
    <property type="project" value="UniProtKB-KW"/>
</dbReference>
<protein>
    <submittedName>
        <fullName evidence="13">CCA tRNA nucleotidyltransferase</fullName>
    </submittedName>
</protein>
<evidence type="ECO:0000256" key="5">
    <source>
        <dbReference type="ARBA" id="ARBA00022723"/>
    </source>
</evidence>
<evidence type="ECO:0000256" key="2">
    <source>
        <dbReference type="ARBA" id="ARBA00022679"/>
    </source>
</evidence>
<dbReference type="STRING" id="1324314.BVG16_03965"/>
<evidence type="ECO:0000256" key="6">
    <source>
        <dbReference type="ARBA" id="ARBA00022741"/>
    </source>
</evidence>
<dbReference type="PANTHER" id="PTHR46173">
    <property type="entry name" value="CCA TRNA NUCLEOTIDYLTRANSFERASE 1, MITOCHONDRIAL"/>
    <property type="match status" value="1"/>
</dbReference>
<dbReference type="Gene3D" id="3.30.460.10">
    <property type="entry name" value="Beta Polymerase, domain 2"/>
    <property type="match status" value="1"/>
</dbReference>
<keyword evidence="7" id="KW-0460">Magnesium</keyword>
<keyword evidence="3" id="KW-0819">tRNA processing</keyword>
<dbReference type="InterPro" id="IPR032828">
    <property type="entry name" value="PolyA_RNA-bd"/>
</dbReference>
<dbReference type="CDD" id="cd05398">
    <property type="entry name" value="NT_ClassII-CCAase"/>
    <property type="match status" value="1"/>
</dbReference>
<keyword evidence="4" id="KW-0548">Nucleotidyltransferase</keyword>
<dbReference type="Pfam" id="PF01743">
    <property type="entry name" value="PolyA_pol"/>
    <property type="match status" value="1"/>
</dbReference>
<dbReference type="GO" id="GO:0000049">
    <property type="term" value="F:tRNA binding"/>
    <property type="evidence" value="ECO:0007669"/>
    <property type="project" value="TreeGrafter"/>
</dbReference>
<dbReference type="PANTHER" id="PTHR46173:SF1">
    <property type="entry name" value="CCA TRNA NUCLEOTIDYLTRANSFERASE 1, MITOCHONDRIAL"/>
    <property type="match status" value="1"/>
</dbReference>
<dbReference type="InterPro" id="IPR002646">
    <property type="entry name" value="PolA_pol_head_dom"/>
</dbReference>
<accession>A0A1T2XP70</accession>
<dbReference type="InterPro" id="IPR050264">
    <property type="entry name" value="Bact_CCA-adding_enz_type3_sf"/>
</dbReference>
<evidence type="ECO:0000259" key="12">
    <source>
        <dbReference type="Pfam" id="PF13735"/>
    </source>
</evidence>
<dbReference type="Gene3D" id="1.10.246.80">
    <property type="match status" value="1"/>
</dbReference>
<dbReference type="Gene3D" id="1.10.3090.10">
    <property type="entry name" value="cca-adding enzyme, domain 2"/>
    <property type="match status" value="1"/>
</dbReference>
<evidence type="ECO:0000313" key="13">
    <source>
        <dbReference type="EMBL" id="OPA81473.1"/>
    </source>
</evidence>
<keyword evidence="8 9" id="KW-0694">RNA-binding</keyword>
<comment type="caution">
    <text evidence="13">The sequence shown here is derived from an EMBL/GenBank/DDBJ whole genome shotgun (WGS) entry which is preliminary data.</text>
</comment>
<dbReference type="OrthoDB" id="9805698at2"/>
<dbReference type="GO" id="GO:0046872">
    <property type="term" value="F:metal ion binding"/>
    <property type="evidence" value="ECO:0007669"/>
    <property type="project" value="UniProtKB-KW"/>
</dbReference>
<dbReference type="RefSeq" id="WP_078497212.1">
    <property type="nucleotide sequence ID" value="NZ_MSZX01000001.1"/>
</dbReference>
<dbReference type="InterPro" id="IPR032810">
    <property type="entry name" value="CCA-adding_enz_C"/>
</dbReference>
<comment type="cofactor">
    <cofactor evidence="1">
        <name>Mg(2+)</name>
        <dbReference type="ChEBI" id="CHEBI:18420"/>
    </cofactor>
</comment>
<sequence length="441" mass="51006">MWDQIQADANLISGARAVLTRLHDAGFQAYLVGGCVRDALLSKPIHDVDIATSALPAEVTSIFERTIPTGMQHGTVTVMVDQYPFEVTTFRQESGYEHFRRPKEVSFIHDLEGDLLRRDFTFNAMAMDIDGHLIDPYDGQNDLDKGIVRCVGDADARFQEDALRMIRCVRFAACYDFQVDPSTWAALRIHRTKLQYIAMERVRAEMDKMIDLSLYSAIRGMSLMQESRLLEFTKVMIHDQWNLEDHTLYQVVEQEQDRLEHWDKHADVAVRWGLLFYRSHTNPEQAQSIMQKLTFPNRKNTEIVELLQLHAYLHSIVIGNKEEDVKPSWVRGVLTFGKDAALRWLHMMEGDELFQSPHQQQASPIFTQLRKHGERWLSELHVLKISDLDIKGHDILKHQKKKAGPWLGELLQHLLYQVAMGQVDNDRHELLEEASQVINNE</sequence>
<comment type="similarity">
    <text evidence="9">Belongs to the tRNA nucleotidyltransferase/poly(A) polymerase family.</text>
</comment>
<evidence type="ECO:0000256" key="7">
    <source>
        <dbReference type="ARBA" id="ARBA00022842"/>
    </source>
</evidence>
<dbReference type="InterPro" id="IPR043519">
    <property type="entry name" value="NT_sf"/>
</dbReference>
<evidence type="ECO:0000256" key="1">
    <source>
        <dbReference type="ARBA" id="ARBA00001946"/>
    </source>
</evidence>
<dbReference type="Proteomes" id="UP000190188">
    <property type="component" value="Unassembled WGS sequence"/>
</dbReference>
<keyword evidence="2 9" id="KW-0808">Transferase</keyword>
<gene>
    <name evidence="13" type="ORF">BVG16_03965</name>
</gene>
<dbReference type="GO" id="GO:0008033">
    <property type="term" value="P:tRNA processing"/>
    <property type="evidence" value="ECO:0007669"/>
    <property type="project" value="UniProtKB-KW"/>
</dbReference>
<reference evidence="13 14" key="1">
    <citation type="submission" date="2017-01" db="EMBL/GenBank/DDBJ databases">
        <title>Genome analysis of Paenibacillus selenitrireducens ES3-24.</title>
        <authorList>
            <person name="Xu D."/>
            <person name="Yao R."/>
            <person name="Zheng S."/>
        </authorList>
    </citation>
    <scope>NUCLEOTIDE SEQUENCE [LARGE SCALE GENOMIC DNA]</scope>
    <source>
        <strain evidence="13 14">ES3-24</strain>
    </source>
</reference>
<evidence type="ECO:0000256" key="9">
    <source>
        <dbReference type="RuleBase" id="RU003953"/>
    </source>
</evidence>
<dbReference type="Pfam" id="PF13735">
    <property type="entry name" value="tRNA_NucTran2_2"/>
    <property type="match status" value="1"/>
</dbReference>
<organism evidence="13 14">
    <name type="scientific">Paenibacillus selenitireducens</name>
    <dbReference type="NCBI Taxonomy" id="1324314"/>
    <lineage>
        <taxon>Bacteria</taxon>
        <taxon>Bacillati</taxon>
        <taxon>Bacillota</taxon>
        <taxon>Bacilli</taxon>
        <taxon>Bacillales</taxon>
        <taxon>Paenibacillaceae</taxon>
        <taxon>Paenibacillus</taxon>
    </lineage>
</organism>
<name>A0A1T2XP70_9BACL</name>
<evidence type="ECO:0000259" key="10">
    <source>
        <dbReference type="Pfam" id="PF01743"/>
    </source>
</evidence>
<dbReference type="SUPFAM" id="SSF81891">
    <property type="entry name" value="Poly A polymerase C-terminal region-like"/>
    <property type="match status" value="1"/>
</dbReference>
<proteinExistence type="inferred from homology"/>
<evidence type="ECO:0000313" key="14">
    <source>
        <dbReference type="Proteomes" id="UP000190188"/>
    </source>
</evidence>
<dbReference type="GO" id="GO:0016779">
    <property type="term" value="F:nucleotidyltransferase activity"/>
    <property type="evidence" value="ECO:0007669"/>
    <property type="project" value="UniProtKB-KW"/>
</dbReference>
<evidence type="ECO:0000256" key="4">
    <source>
        <dbReference type="ARBA" id="ARBA00022695"/>
    </source>
</evidence>
<keyword evidence="6" id="KW-0547">Nucleotide-binding</keyword>
<keyword evidence="5" id="KW-0479">Metal-binding</keyword>
<dbReference type="EMBL" id="MSZX01000001">
    <property type="protein sequence ID" value="OPA81473.1"/>
    <property type="molecule type" value="Genomic_DNA"/>
</dbReference>
<evidence type="ECO:0000256" key="3">
    <source>
        <dbReference type="ARBA" id="ARBA00022694"/>
    </source>
</evidence>
<evidence type="ECO:0000259" key="11">
    <source>
        <dbReference type="Pfam" id="PF12627"/>
    </source>
</evidence>
<feature type="domain" description="CCA-adding enzyme C-terminal" evidence="12">
    <location>
        <begin position="270"/>
        <end position="433"/>
    </location>
</feature>
<feature type="domain" description="Poly A polymerase head" evidence="10">
    <location>
        <begin position="29"/>
        <end position="149"/>
    </location>
</feature>
<evidence type="ECO:0000256" key="8">
    <source>
        <dbReference type="ARBA" id="ARBA00022884"/>
    </source>
</evidence>
<keyword evidence="14" id="KW-1185">Reference proteome</keyword>
<feature type="domain" description="tRNA nucleotidyltransferase/poly(A) polymerase RNA and SrmB- binding" evidence="11">
    <location>
        <begin position="176"/>
        <end position="232"/>
    </location>
</feature>
<dbReference type="SUPFAM" id="SSF81301">
    <property type="entry name" value="Nucleotidyltransferase"/>
    <property type="match status" value="1"/>
</dbReference>